<accession>A4S261</accession>
<organism evidence="1 2">
    <name type="scientific">Ostreococcus lucimarinus (strain CCE9901)</name>
    <dbReference type="NCBI Taxonomy" id="436017"/>
    <lineage>
        <taxon>Eukaryota</taxon>
        <taxon>Viridiplantae</taxon>
        <taxon>Chlorophyta</taxon>
        <taxon>Mamiellophyceae</taxon>
        <taxon>Mamiellales</taxon>
        <taxon>Bathycoccaceae</taxon>
        <taxon>Ostreococcus</taxon>
    </lineage>
</organism>
<gene>
    <name evidence="1" type="ORF">OSTLU_33338</name>
</gene>
<reference evidence="1 2" key="1">
    <citation type="journal article" date="2007" name="Proc. Natl. Acad. Sci. U.S.A.">
        <title>The tiny eukaryote Ostreococcus provides genomic insights into the paradox of plankton speciation.</title>
        <authorList>
            <person name="Palenik B."/>
            <person name="Grimwood J."/>
            <person name="Aerts A."/>
            <person name="Rouze P."/>
            <person name="Salamov A."/>
            <person name="Putnam N."/>
            <person name="Dupont C."/>
            <person name="Jorgensen R."/>
            <person name="Derelle E."/>
            <person name="Rombauts S."/>
            <person name="Zhou K."/>
            <person name="Otillar R."/>
            <person name="Merchant S.S."/>
            <person name="Podell S."/>
            <person name="Gaasterland T."/>
            <person name="Napoli C."/>
            <person name="Gendler K."/>
            <person name="Manuell A."/>
            <person name="Tai V."/>
            <person name="Vallon O."/>
            <person name="Piganeau G."/>
            <person name="Jancek S."/>
            <person name="Heijde M."/>
            <person name="Jabbari K."/>
            <person name="Bowler C."/>
            <person name="Lohr M."/>
            <person name="Robbens S."/>
            <person name="Werner G."/>
            <person name="Dubchak I."/>
            <person name="Pazour G.J."/>
            <person name="Ren Q."/>
            <person name="Paulsen I."/>
            <person name="Delwiche C."/>
            <person name="Schmutz J."/>
            <person name="Rokhsar D."/>
            <person name="Van de Peer Y."/>
            <person name="Moreau H."/>
            <person name="Grigoriev I.V."/>
        </authorList>
    </citation>
    <scope>NUCLEOTIDE SEQUENCE [LARGE SCALE GENOMIC DNA]</scope>
    <source>
        <strain evidence="1 2">CCE9901</strain>
    </source>
</reference>
<name>A4S261_OSTLU</name>
<protein>
    <submittedName>
        <fullName evidence="1">Uncharacterized protein</fullName>
    </submittedName>
</protein>
<dbReference type="RefSeq" id="XP_001419693.1">
    <property type="nucleotide sequence ID" value="XM_001419656.1"/>
</dbReference>
<dbReference type="GeneID" id="5003630"/>
<sequence length="71" mass="8062">MRCIGVALCRAPSRARCGDAKTDARLGLLHLIRADTVLAYQRIRLFVWANSMKTVVFDTYREIPNTGFKHP</sequence>
<evidence type="ECO:0000313" key="1">
    <source>
        <dbReference type="EMBL" id="ABO97986.1"/>
    </source>
</evidence>
<dbReference type="KEGG" id="olu:OSTLU_33338"/>
<keyword evidence="2" id="KW-1185">Reference proteome</keyword>
<dbReference type="HOGENOM" id="CLU_2744572_0_0_1"/>
<dbReference type="AlphaFoldDB" id="A4S261"/>
<dbReference type="Gramene" id="ABO97986">
    <property type="protein sequence ID" value="ABO97986"/>
    <property type="gene ID" value="OSTLU_33338"/>
</dbReference>
<dbReference type="Proteomes" id="UP000001568">
    <property type="component" value="Chromosome 9"/>
</dbReference>
<evidence type="ECO:0000313" key="2">
    <source>
        <dbReference type="Proteomes" id="UP000001568"/>
    </source>
</evidence>
<dbReference type="EMBL" id="CP000589">
    <property type="protein sequence ID" value="ABO97986.1"/>
    <property type="molecule type" value="Genomic_DNA"/>
</dbReference>
<proteinExistence type="predicted"/>